<dbReference type="InterPro" id="IPR006549">
    <property type="entry name" value="HAD-SF_hydro_IIIA"/>
</dbReference>
<feature type="region of interest" description="Disordered" evidence="1">
    <location>
        <begin position="18"/>
        <end position="66"/>
    </location>
</feature>
<dbReference type="Pfam" id="PF08645">
    <property type="entry name" value="PNK3P"/>
    <property type="match status" value="1"/>
</dbReference>
<feature type="compositionally biased region" description="Low complexity" evidence="1">
    <location>
        <begin position="18"/>
        <end position="47"/>
    </location>
</feature>
<accession>A0A511K8D5</accession>
<name>A0A511K8D5_RHOTO</name>
<dbReference type="GO" id="GO:0003690">
    <property type="term" value="F:double-stranded DNA binding"/>
    <property type="evidence" value="ECO:0007669"/>
    <property type="project" value="TreeGrafter"/>
</dbReference>
<dbReference type="Gene3D" id="3.40.50.1000">
    <property type="entry name" value="HAD superfamily/HAD-like"/>
    <property type="match status" value="1"/>
</dbReference>
<feature type="region of interest" description="Disordered" evidence="1">
    <location>
        <begin position="470"/>
        <end position="489"/>
    </location>
</feature>
<gene>
    <name evidence="2" type="ORF">Rt10032_c02g0630</name>
</gene>
<dbReference type="InterPro" id="IPR013954">
    <property type="entry name" value="PNK3P"/>
</dbReference>
<sequence>MAQRAAKRCKFDLDLTGSSSSHTTLSTRYSSSTATSTRTSTTDTTVTAKATPPPPKLASIFGPPAPSNGRWMRNLGEGDKGKGGCGHYVWGQPKGSAKVAAFDLDGVVTKTPSGRVVAKNQDDWAFWSSQVSRKIRELHSQGYAIVILTNQALNESSKVIFKAKLPLICSKLDVPLHTLAAWGRDEYRKPAPGMWKAYVEQFNDGIAIDYTESLFVGDAAGRPGDHNDSDRKLAINCGLRFFTPEEFFLGAPVSQNWSLTGWDPATYDHNAPLYSPTSSPLLPRRLSEFDQEQPPEVIIFVGYPGSGKTSFFKKHFEPKGYVHVNQDTLKTRDACVRLVRKCLSSSPPKNCVVDNTSPASSTRAEYTSLIRSTFPEVKIRCFHFTAGVELAMHNSVYRALYDEIDMGNGKKREVLPEIAFNSFRSRFEMPTLAEGFDELKRINFKFEGPPEQLANWQQWLADIYPHSARGITKPKTTTTFESSKKRPRK</sequence>
<dbReference type="SUPFAM" id="SSF52540">
    <property type="entry name" value="P-loop containing nucleoside triphosphate hydrolases"/>
    <property type="match status" value="1"/>
</dbReference>
<dbReference type="PANTHER" id="PTHR12083">
    <property type="entry name" value="BIFUNCTIONAL POLYNUCLEOTIDE PHOSPHATASE/KINASE"/>
    <property type="match status" value="1"/>
</dbReference>
<evidence type="ECO:0000313" key="2">
    <source>
        <dbReference type="EMBL" id="GEM06613.1"/>
    </source>
</evidence>
<protein>
    <submittedName>
        <fullName evidence="2">Bifunctional polynucleotide phosphatase/kinase</fullName>
    </submittedName>
</protein>
<dbReference type="InterPro" id="IPR027417">
    <property type="entry name" value="P-loop_NTPase"/>
</dbReference>
<dbReference type="InterPro" id="IPR023214">
    <property type="entry name" value="HAD_sf"/>
</dbReference>
<evidence type="ECO:0000313" key="3">
    <source>
        <dbReference type="Proteomes" id="UP000321518"/>
    </source>
</evidence>
<organism evidence="2 3">
    <name type="scientific">Rhodotorula toruloides</name>
    <name type="common">Yeast</name>
    <name type="synonym">Rhodosporidium toruloides</name>
    <dbReference type="NCBI Taxonomy" id="5286"/>
    <lineage>
        <taxon>Eukaryota</taxon>
        <taxon>Fungi</taxon>
        <taxon>Dikarya</taxon>
        <taxon>Basidiomycota</taxon>
        <taxon>Pucciniomycotina</taxon>
        <taxon>Microbotryomycetes</taxon>
        <taxon>Sporidiobolales</taxon>
        <taxon>Sporidiobolaceae</taxon>
        <taxon>Rhodotorula</taxon>
    </lineage>
</organism>
<dbReference type="GO" id="GO:0046404">
    <property type="term" value="F:ATP-dependent polydeoxyribonucleotide 5'-hydroxyl-kinase activity"/>
    <property type="evidence" value="ECO:0007669"/>
    <property type="project" value="TreeGrafter"/>
</dbReference>
<proteinExistence type="predicted"/>
<reference evidence="2 3" key="1">
    <citation type="submission" date="2019-07" db="EMBL/GenBank/DDBJ databases">
        <title>Rhodotorula toruloides NBRC10032 genome sequencing.</title>
        <authorList>
            <person name="Shida Y."/>
            <person name="Takaku H."/>
            <person name="Ogasawara W."/>
            <person name="Mori K."/>
        </authorList>
    </citation>
    <scope>NUCLEOTIDE SEQUENCE [LARGE SCALE GENOMIC DNA]</scope>
    <source>
        <strain evidence="2 3">NBRC10032</strain>
    </source>
</reference>
<dbReference type="Gene3D" id="3.40.50.300">
    <property type="entry name" value="P-loop containing nucleotide triphosphate hydrolases"/>
    <property type="match status" value="1"/>
</dbReference>
<dbReference type="EMBL" id="BJWK01000002">
    <property type="protein sequence ID" value="GEM06613.1"/>
    <property type="molecule type" value="Genomic_DNA"/>
</dbReference>
<keyword evidence="2" id="KW-0418">Kinase</keyword>
<dbReference type="NCBIfam" id="TIGR01664">
    <property type="entry name" value="DNA-3'-Pase"/>
    <property type="match status" value="1"/>
</dbReference>
<dbReference type="AlphaFoldDB" id="A0A511K8D5"/>
<dbReference type="PANTHER" id="PTHR12083:SF9">
    <property type="entry name" value="BIFUNCTIONAL POLYNUCLEOTIDE PHOSPHATASE_KINASE"/>
    <property type="match status" value="1"/>
</dbReference>
<dbReference type="SUPFAM" id="SSF56784">
    <property type="entry name" value="HAD-like"/>
    <property type="match status" value="1"/>
</dbReference>
<dbReference type="Pfam" id="PF13671">
    <property type="entry name" value="AAA_33"/>
    <property type="match status" value="1"/>
</dbReference>
<dbReference type="InterPro" id="IPR006551">
    <property type="entry name" value="Polynucleotide_phosphatase"/>
</dbReference>
<comment type="caution">
    <text evidence="2">The sequence shown here is derived from an EMBL/GenBank/DDBJ whole genome shotgun (WGS) entry which is preliminary data.</text>
</comment>
<dbReference type="GO" id="GO:0006281">
    <property type="term" value="P:DNA repair"/>
    <property type="evidence" value="ECO:0007669"/>
    <property type="project" value="TreeGrafter"/>
</dbReference>
<dbReference type="GO" id="GO:0046403">
    <property type="term" value="F:polynucleotide 3'-phosphatase activity"/>
    <property type="evidence" value="ECO:0007669"/>
    <property type="project" value="TreeGrafter"/>
</dbReference>
<dbReference type="OrthoDB" id="19045at2759"/>
<evidence type="ECO:0000256" key="1">
    <source>
        <dbReference type="SAM" id="MobiDB-lite"/>
    </source>
</evidence>
<dbReference type="Proteomes" id="UP000321518">
    <property type="component" value="Unassembled WGS sequence"/>
</dbReference>
<dbReference type="InterPro" id="IPR036412">
    <property type="entry name" value="HAD-like_sf"/>
</dbReference>
<dbReference type="NCBIfam" id="TIGR01662">
    <property type="entry name" value="HAD-SF-IIIA"/>
    <property type="match status" value="1"/>
</dbReference>
<keyword evidence="2" id="KW-0808">Transferase</keyword>
<dbReference type="FunFam" id="3.40.50.300:FF:000737">
    <property type="entry name" value="Bifunctional polynucleotide phosphatase/kinase"/>
    <property type="match status" value="1"/>
</dbReference>